<evidence type="ECO:0000256" key="1">
    <source>
        <dbReference type="SAM" id="MobiDB-lite"/>
    </source>
</evidence>
<dbReference type="AlphaFoldDB" id="A0A2U1PIL6"/>
<evidence type="ECO:0000313" key="3">
    <source>
        <dbReference type="Proteomes" id="UP000245207"/>
    </source>
</evidence>
<sequence length="535" mass="59267">MMNGPDRARIRKWYNGLERAGLKHKGWQKGCATKPTELNVYIKVYIKPSSKRRRFAIFFPAKKLAEVLGPADAYFWPASRGLFVAQKRQRSYPKAAFTKKVEALLKDECNVQGRQASGLANLPSSASFMNKGKGKVTDLCSEDAFGSGGASSPTLSATDDTEFQCGEDISFIDGGEAGVVPEHVPNAFTLCGVGPSSNETSQTSDTVRGNLERNNRRGRSQVAFGSSSDAPRVSPTLCGVGPSSNEISQTSDTVRGNLERNNRRRRSQVTFGSSSDAPRVPPNMRARNRRSRQGMLAVYVRLFHIQNIVTRCAIYKSNAKSGFPMYNAGPPDTYVHMGRCDQVCRHCSAMFWYDERTALPQRNRVDYHKCCNNGKRAGQVLRADIVENLIELLDEHNELVQLFRTARDKIEEADVPEFKIRLFGVVGSRQHELPAGDSIGAIVFEGGPDMETEFDVVVEQHNRQLKSVNKLNASYMSMQFPLLFFFGEDGKMDDSSSVVPSDQSTGKAIVPISDDIGLNNLKETDTGKPVYVKVY</sequence>
<organism evidence="2 3">
    <name type="scientific">Artemisia annua</name>
    <name type="common">Sweet wormwood</name>
    <dbReference type="NCBI Taxonomy" id="35608"/>
    <lineage>
        <taxon>Eukaryota</taxon>
        <taxon>Viridiplantae</taxon>
        <taxon>Streptophyta</taxon>
        <taxon>Embryophyta</taxon>
        <taxon>Tracheophyta</taxon>
        <taxon>Spermatophyta</taxon>
        <taxon>Magnoliopsida</taxon>
        <taxon>eudicotyledons</taxon>
        <taxon>Gunneridae</taxon>
        <taxon>Pentapetalae</taxon>
        <taxon>asterids</taxon>
        <taxon>campanulids</taxon>
        <taxon>Asterales</taxon>
        <taxon>Asteraceae</taxon>
        <taxon>Asteroideae</taxon>
        <taxon>Anthemideae</taxon>
        <taxon>Artemisiinae</taxon>
        <taxon>Artemisia</taxon>
    </lineage>
</organism>
<protein>
    <recommendedName>
        <fullName evidence="4">Helitron helicase-like domain-containing protein</fullName>
    </recommendedName>
</protein>
<name>A0A2U1PIL6_ARTAN</name>
<dbReference type="Proteomes" id="UP000245207">
    <property type="component" value="Unassembled WGS sequence"/>
</dbReference>
<dbReference type="EMBL" id="PKPP01001109">
    <property type="protein sequence ID" value="PWA85527.1"/>
    <property type="molecule type" value="Genomic_DNA"/>
</dbReference>
<keyword evidence="3" id="KW-1185">Reference proteome</keyword>
<reference evidence="2 3" key="1">
    <citation type="journal article" date="2018" name="Mol. Plant">
        <title>The genome of Artemisia annua provides insight into the evolution of Asteraceae family and artemisinin biosynthesis.</title>
        <authorList>
            <person name="Shen Q."/>
            <person name="Zhang L."/>
            <person name="Liao Z."/>
            <person name="Wang S."/>
            <person name="Yan T."/>
            <person name="Shi P."/>
            <person name="Liu M."/>
            <person name="Fu X."/>
            <person name="Pan Q."/>
            <person name="Wang Y."/>
            <person name="Lv Z."/>
            <person name="Lu X."/>
            <person name="Zhang F."/>
            <person name="Jiang W."/>
            <person name="Ma Y."/>
            <person name="Chen M."/>
            <person name="Hao X."/>
            <person name="Li L."/>
            <person name="Tang Y."/>
            <person name="Lv G."/>
            <person name="Zhou Y."/>
            <person name="Sun X."/>
            <person name="Brodelius P.E."/>
            <person name="Rose J.K.C."/>
            <person name="Tang K."/>
        </authorList>
    </citation>
    <scope>NUCLEOTIDE SEQUENCE [LARGE SCALE GENOMIC DNA]</scope>
    <source>
        <strain evidence="3">cv. Huhao1</strain>
        <tissue evidence="2">Leaf</tissue>
    </source>
</reference>
<feature type="region of interest" description="Disordered" evidence="1">
    <location>
        <begin position="191"/>
        <end position="288"/>
    </location>
</feature>
<feature type="compositionally biased region" description="Polar residues" evidence="1">
    <location>
        <begin position="242"/>
        <end position="254"/>
    </location>
</feature>
<feature type="compositionally biased region" description="Polar residues" evidence="1">
    <location>
        <begin position="195"/>
        <end position="207"/>
    </location>
</feature>
<comment type="caution">
    <text evidence="2">The sequence shown here is derived from an EMBL/GenBank/DDBJ whole genome shotgun (WGS) entry which is preliminary data.</text>
</comment>
<accession>A0A2U1PIL6</accession>
<evidence type="ECO:0000313" key="2">
    <source>
        <dbReference type="EMBL" id="PWA85527.1"/>
    </source>
</evidence>
<evidence type="ECO:0008006" key="4">
    <source>
        <dbReference type="Google" id="ProtNLM"/>
    </source>
</evidence>
<proteinExistence type="predicted"/>
<dbReference type="PANTHER" id="PTHR45786">
    <property type="entry name" value="DNA BINDING PROTEIN-LIKE"/>
    <property type="match status" value="1"/>
</dbReference>
<dbReference type="PANTHER" id="PTHR45786:SF74">
    <property type="entry name" value="ATP-DEPENDENT DNA HELICASE"/>
    <property type="match status" value="1"/>
</dbReference>
<gene>
    <name evidence="2" type="ORF">CTI12_AA147690</name>
</gene>